<dbReference type="GO" id="GO:0006203">
    <property type="term" value="P:dGTP catabolic process"/>
    <property type="evidence" value="ECO:0007669"/>
    <property type="project" value="TreeGrafter"/>
</dbReference>
<dbReference type="Proteomes" id="UP000005233">
    <property type="component" value="Chromosome"/>
</dbReference>
<gene>
    <name evidence="2" type="ordered locus">Mtc_1638</name>
</gene>
<dbReference type="PANTHER" id="PTHR11373:SF4">
    <property type="entry name" value="DEOXYNUCLEOSIDE TRIPHOSPHATE TRIPHOSPHOHYDROLASE SAMHD1"/>
    <property type="match status" value="1"/>
</dbReference>
<sequence length="398" mass="46205">MFMSPIRDPIHGYIEVAPHIERLLDTGIVQRLRNIKQLGWTNLVYPGANHTRFEHSLGTYYLASRLAGELSEEERREIEIAALLHDVGHGPYSHDSEDIIEQYTRRRHDDVAFLIESEEIAGILDEYGIKPSAISGHIQGKTKIGQIISGSLDVDRMDYIIRDAYYTGVAYGIVDYEHLLRNIRFYDNNIVLYYRGLKSAESLLMSRFLMYPSVYDHHVGRIAGSMFVHALEAAILNGDVNAFELQQMDDYELNARMRNFNEYSADMIRRLNSRNLFKRALYVGFDSVDKSIVRYTRIQKDIEREIARMAGVEEGYVLVDIPKMPEFRERNTMVLMENGQLKYLEDVSKLVKIMEESYFDDWRMGVYTLPECRDRVARVARAYFNVERVPRQSKLGVA</sequence>
<dbReference type="SUPFAM" id="SSF109604">
    <property type="entry name" value="HD-domain/PDEase-like"/>
    <property type="match status" value="1"/>
</dbReference>
<dbReference type="CDD" id="cd00077">
    <property type="entry name" value="HDc"/>
    <property type="match status" value="1"/>
</dbReference>
<dbReference type="InterPro" id="IPR003607">
    <property type="entry name" value="HD/PDEase_dom"/>
</dbReference>
<dbReference type="HOGENOM" id="CLU_026821_3_1_2"/>
<dbReference type="InterPro" id="IPR006674">
    <property type="entry name" value="HD_domain"/>
</dbReference>
<dbReference type="AlphaFoldDB" id="H8I7Y7"/>
<dbReference type="eggNOG" id="arCOG04430">
    <property type="taxonomic scope" value="Archaea"/>
</dbReference>
<dbReference type="InterPro" id="IPR045509">
    <property type="entry name" value="HD_assoc_2"/>
</dbReference>
<evidence type="ECO:0000313" key="3">
    <source>
        <dbReference type="Proteomes" id="UP000005233"/>
    </source>
</evidence>
<reference evidence="2 3" key="1">
    <citation type="journal article" date="2012" name="J. Bacteriol.">
        <title>Complete genome sequence of a thermophilic methanogen, Methanocella conradii HZ254, isolated from Chinese rice field soil.</title>
        <authorList>
            <person name="Lu Z."/>
            <person name="Lu Y."/>
        </authorList>
    </citation>
    <scope>NUCLEOTIDE SEQUENCE [LARGE SCALE GENOMIC DNA]</scope>
    <source>
        <strain evidence="3">DSM 24694 / JCM 17849 / CGMCC 1.5162 / HZ254</strain>
    </source>
</reference>
<dbReference type="PROSITE" id="PS51831">
    <property type="entry name" value="HD"/>
    <property type="match status" value="1"/>
</dbReference>
<accession>H8I7Y7</accession>
<dbReference type="PANTHER" id="PTHR11373">
    <property type="entry name" value="DEOXYNUCLEOSIDE TRIPHOSPHATE TRIPHOSPHOHYDROLASE"/>
    <property type="match status" value="1"/>
</dbReference>
<dbReference type="InterPro" id="IPR050135">
    <property type="entry name" value="dGTPase-like"/>
</dbReference>
<proteinExistence type="predicted"/>
<dbReference type="Gene3D" id="1.10.3210.10">
    <property type="entry name" value="Hypothetical protein af1432"/>
    <property type="match status" value="1"/>
</dbReference>
<evidence type="ECO:0000313" key="2">
    <source>
        <dbReference type="EMBL" id="AFD00387.1"/>
    </source>
</evidence>
<dbReference type="Pfam" id="PF01966">
    <property type="entry name" value="HD"/>
    <property type="match status" value="1"/>
</dbReference>
<dbReference type="GO" id="GO:0008832">
    <property type="term" value="F:dGTPase activity"/>
    <property type="evidence" value="ECO:0007669"/>
    <property type="project" value="TreeGrafter"/>
</dbReference>
<dbReference type="SMART" id="SM00471">
    <property type="entry name" value="HDc"/>
    <property type="match status" value="1"/>
</dbReference>
<keyword evidence="3" id="KW-1185">Reference proteome</keyword>
<organism evidence="2 3">
    <name type="scientific">Methanocella conradii (strain DSM 24694 / JCM 17849 / CGMCC 1.5162 / HZ254)</name>
    <dbReference type="NCBI Taxonomy" id="1041930"/>
    <lineage>
        <taxon>Archaea</taxon>
        <taxon>Methanobacteriati</taxon>
        <taxon>Methanobacteriota</taxon>
        <taxon>Stenosarchaea group</taxon>
        <taxon>Methanomicrobia</taxon>
        <taxon>Methanocellales</taxon>
        <taxon>Methanocellaceae</taxon>
        <taxon>Methanocella</taxon>
    </lineage>
</organism>
<dbReference type="Pfam" id="PF19276">
    <property type="entry name" value="HD_assoc_2"/>
    <property type="match status" value="1"/>
</dbReference>
<name>H8I7Y7_METCZ</name>
<protein>
    <submittedName>
        <fullName evidence="2">HD superfamily phosphohydrolase</fullName>
    </submittedName>
</protein>
<dbReference type="KEGG" id="mez:Mtc_1638"/>
<dbReference type="EMBL" id="CP003243">
    <property type="protein sequence ID" value="AFD00387.1"/>
    <property type="molecule type" value="Genomic_DNA"/>
</dbReference>
<dbReference type="FunFam" id="1.10.3210.10:FF:000037">
    <property type="entry name" value="Metal-dependent phosphohydrolase, HD superfamily"/>
    <property type="match status" value="1"/>
</dbReference>
<feature type="domain" description="HD" evidence="1">
    <location>
        <begin position="52"/>
        <end position="160"/>
    </location>
</feature>
<dbReference type="STRING" id="1041930.Mtc_1638"/>
<evidence type="ECO:0000259" key="1">
    <source>
        <dbReference type="PROSITE" id="PS51831"/>
    </source>
</evidence>